<dbReference type="InterPro" id="IPR014942">
    <property type="entry name" value="AbiEii"/>
</dbReference>
<dbReference type="Proteomes" id="UP000271137">
    <property type="component" value="Unassembled WGS sequence"/>
</dbReference>
<evidence type="ECO:0000313" key="1">
    <source>
        <dbReference type="EMBL" id="RSZ29138.1"/>
    </source>
</evidence>
<dbReference type="EMBL" id="RXFQ01000030">
    <property type="protein sequence ID" value="RSZ29138.1"/>
    <property type="molecule type" value="Genomic_DNA"/>
</dbReference>
<dbReference type="Gene3D" id="3.10.450.620">
    <property type="entry name" value="JHP933, nucleotidyltransferase-like core domain"/>
    <property type="match status" value="1"/>
</dbReference>
<dbReference type="Pfam" id="PF08843">
    <property type="entry name" value="AbiEii"/>
    <property type="match status" value="1"/>
</dbReference>
<proteinExistence type="predicted"/>
<organism evidence="1 2">
    <name type="scientific">Variovorax beijingensis</name>
    <dbReference type="NCBI Taxonomy" id="2496117"/>
    <lineage>
        <taxon>Bacteria</taxon>
        <taxon>Pseudomonadati</taxon>
        <taxon>Pseudomonadota</taxon>
        <taxon>Betaproteobacteria</taxon>
        <taxon>Burkholderiales</taxon>
        <taxon>Comamonadaceae</taxon>
        <taxon>Variovorax</taxon>
    </lineage>
</organism>
<name>A0ABX9ZX82_9BURK</name>
<sequence length="208" mass="22918">MFERPHHRRVAEALAMLDADLLAENHCLFGGGTAIALRYGEYRESVDIDFLVSDIDGYRQLRQLLTGEQGLSALARKGAKIQQTGELRADQYGIRSMVRVGDVDIKFEIVLEARIELDIPGEQDRIGDIAALTALDMAASKLLANSDRWADDSDLAKAVNALLTRHGRMDRCMAVLQMTPAVTPALLRQRIKALLPRVPSARGKAANL</sequence>
<reference evidence="1 2" key="1">
    <citation type="submission" date="2018-12" db="EMBL/GenBank/DDBJ databases">
        <title>The genome sequences of strain 502.</title>
        <authorList>
            <person name="Gao J."/>
            <person name="Sun J."/>
        </authorList>
    </citation>
    <scope>NUCLEOTIDE SEQUENCE [LARGE SCALE GENOMIC DNA]</scope>
    <source>
        <strain evidence="1 2">502</strain>
    </source>
</reference>
<evidence type="ECO:0008006" key="3">
    <source>
        <dbReference type="Google" id="ProtNLM"/>
    </source>
</evidence>
<gene>
    <name evidence="1" type="ORF">EJO66_30665</name>
</gene>
<comment type="caution">
    <text evidence="1">The sequence shown here is derived from an EMBL/GenBank/DDBJ whole genome shotgun (WGS) entry which is preliminary data.</text>
</comment>
<evidence type="ECO:0000313" key="2">
    <source>
        <dbReference type="Proteomes" id="UP000271137"/>
    </source>
</evidence>
<keyword evidence="2" id="KW-1185">Reference proteome</keyword>
<protein>
    <recommendedName>
        <fullName evidence="3">Nucleotidyl transferase AbiEii/AbiGii toxin family protein</fullName>
    </recommendedName>
</protein>
<accession>A0ABX9ZX82</accession>